<dbReference type="AlphaFoldDB" id="A0A9X1WTU3"/>
<accession>A0A9X1WTU3</accession>
<name>A0A9X1WTU3_9BACL</name>
<proteinExistence type="predicted"/>
<feature type="transmembrane region" description="Helical" evidence="1">
    <location>
        <begin position="85"/>
        <end position="106"/>
    </location>
</feature>
<dbReference type="EMBL" id="JALIRP010000007">
    <property type="protein sequence ID" value="MCJ8013520.1"/>
    <property type="molecule type" value="Genomic_DNA"/>
</dbReference>
<feature type="transmembrane region" description="Helical" evidence="1">
    <location>
        <begin position="12"/>
        <end position="30"/>
    </location>
</feature>
<dbReference type="RefSeq" id="WP_244727062.1">
    <property type="nucleotide sequence ID" value="NZ_JALIRP010000007.1"/>
</dbReference>
<evidence type="ECO:0000256" key="1">
    <source>
        <dbReference type="SAM" id="Phobius"/>
    </source>
</evidence>
<keyword evidence="1" id="KW-0812">Transmembrane</keyword>
<feature type="transmembrane region" description="Helical" evidence="1">
    <location>
        <begin position="112"/>
        <end position="129"/>
    </location>
</feature>
<dbReference type="Proteomes" id="UP001139347">
    <property type="component" value="Unassembled WGS sequence"/>
</dbReference>
<comment type="caution">
    <text evidence="2">The sequence shown here is derived from an EMBL/GenBank/DDBJ whole genome shotgun (WGS) entry which is preliminary data.</text>
</comment>
<keyword evidence="3" id="KW-1185">Reference proteome</keyword>
<keyword evidence="1" id="KW-1133">Transmembrane helix</keyword>
<feature type="transmembrane region" description="Helical" evidence="1">
    <location>
        <begin position="50"/>
        <end position="73"/>
    </location>
</feature>
<organism evidence="2 3">
    <name type="scientific">Paenibacillus mangrovi</name>
    <dbReference type="NCBI Taxonomy" id="2931978"/>
    <lineage>
        <taxon>Bacteria</taxon>
        <taxon>Bacillati</taxon>
        <taxon>Bacillota</taxon>
        <taxon>Bacilli</taxon>
        <taxon>Bacillales</taxon>
        <taxon>Paenibacillaceae</taxon>
        <taxon>Paenibacillus</taxon>
    </lineage>
</organism>
<reference evidence="2" key="1">
    <citation type="submission" date="2022-04" db="EMBL/GenBank/DDBJ databases">
        <title>Paenibacillus mangrovi sp. nov., a novel endophytic bacterium isolated from bark of Kandelia candel.</title>
        <authorList>
            <person name="Tuo L."/>
        </authorList>
    </citation>
    <scope>NUCLEOTIDE SEQUENCE</scope>
    <source>
        <strain evidence="2">KQZ6P-2</strain>
    </source>
</reference>
<keyword evidence="1" id="KW-0472">Membrane</keyword>
<evidence type="ECO:0000313" key="2">
    <source>
        <dbReference type="EMBL" id="MCJ8013520.1"/>
    </source>
</evidence>
<gene>
    <name evidence="2" type="ORF">MUG84_17475</name>
</gene>
<sequence length="131" mass="14736">MEKLISARLSGNILVISLVLLVIFHILILLRIVPYETVWGGQIVDSSSLMILECIALFLTIMFILVISIKIGYIKTKRFMKANNIGIWIMFGYFSLNTIGNFASVVSVEKMILAPITILMTLLAFRLALEK</sequence>
<evidence type="ECO:0000313" key="3">
    <source>
        <dbReference type="Proteomes" id="UP001139347"/>
    </source>
</evidence>
<protein>
    <submittedName>
        <fullName evidence="2">Uncharacterized protein</fullName>
    </submittedName>
</protein>